<feature type="transmembrane region" description="Helical" evidence="7">
    <location>
        <begin position="671"/>
        <end position="690"/>
    </location>
</feature>
<name>A0A4Y9YVQ2_9AGAM</name>
<feature type="transmembrane region" description="Helical" evidence="7">
    <location>
        <begin position="560"/>
        <end position="579"/>
    </location>
</feature>
<keyword evidence="2" id="KW-0813">Transport</keyword>
<evidence type="ECO:0000313" key="9">
    <source>
        <dbReference type="EMBL" id="TFY65820.1"/>
    </source>
</evidence>
<feature type="transmembrane region" description="Helical" evidence="7">
    <location>
        <begin position="225"/>
        <end position="247"/>
    </location>
</feature>
<keyword evidence="3 7" id="KW-0812">Transmembrane</keyword>
<dbReference type="InterPro" id="IPR036259">
    <property type="entry name" value="MFS_trans_sf"/>
</dbReference>
<dbReference type="PANTHER" id="PTHR23511">
    <property type="entry name" value="SYNAPTIC VESICLE GLYCOPROTEIN 2"/>
    <property type="match status" value="1"/>
</dbReference>
<dbReference type="Pfam" id="PF00083">
    <property type="entry name" value="Sugar_tr"/>
    <property type="match status" value="1"/>
</dbReference>
<dbReference type="GO" id="GO:0016020">
    <property type="term" value="C:membrane"/>
    <property type="evidence" value="ECO:0007669"/>
    <property type="project" value="UniProtKB-SubCell"/>
</dbReference>
<evidence type="ECO:0000256" key="2">
    <source>
        <dbReference type="ARBA" id="ARBA00022448"/>
    </source>
</evidence>
<sequence>MAFVTPRASGLWEDRMSYFQGEDDADEPDLEQNESLDDGRTPLDKTIDRIGMGSYQWTLLSLCGFGWMADNMWIQAIAIVLPRVQRHYAVPDSYIGTVSSSMFAGMMFGAIGWGTCSDILGRSTAFNATLFFTAIFGILAAFANTFTLLCISLFFLGSSVGGSMPTDGTLLLEHMPRGKEYLVTALSVFFSFGAVLSALVAIVMIPKHSCPPAPASCDVSTENMGWRYTLITLGLITLTMFTARMVFFRLHESPRYLVHAGRPHEAIESLQLISRFNGSELDIGLLDVEDHIRNPDSESAPFLSDTTNGRQSVDAATGPSDALDVPNGHSTTLFDAEAGTAGHARITSANYLLEHADSQDSSPLSSSPPEGTRPVPVYSAMQESGTNLEGHSFSGTPQSAPSIPVADRRSYAYNDTPAVDNFKEVPASPPPPVSVGRGRRPELAARRQSRLASRSLASRRSSFYEVKQRVWWRLPRFIRRPLGAWLDRFAMVLSPEWLKTTLLVWAIWFGMSLDGEADLVRGVGVGAAYTMFNVYLPKLLEARSAATIEHSSLEGTLWDVVIFTVGGCPGAVLGAYLIESPLGRRMSLAGSTFVTAFFCVVFVMVESKFAVTASTVGISLSATTMWAVLYGWTPEIFVRGTACGTASALSRIGGMIAPILGGLLLMANTSFPVYTSIVIFSLSGVCVLLLSEQPGDSKKGGPSLMH</sequence>
<feature type="transmembrane region" description="Helical" evidence="7">
    <location>
        <begin position="644"/>
        <end position="665"/>
    </location>
</feature>
<evidence type="ECO:0000256" key="1">
    <source>
        <dbReference type="ARBA" id="ARBA00004141"/>
    </source>
</evidence>
<dbReference type="GO" id="GO:0022857">
    <property type="term" value="F:transmembrane transporter activity"/>
    <property type="evidence" value="ECO:0007669"/>
    <property type="project" value="InterPro"/>
</dbReference>
<feature type="transmembrane region" description="Helical" evidence="7">
    <location>
        <begin position="93"/>
        <end position="114"/>
    </location>
</feature>
<feature type="transmembrane region" description="Helical" evidence="7">
    <location>
        <begin position="134"/>
        <end position="160"/>
    </location>
</feature>
<comment type="caution">
    <text evidence="9">The sequence shown here is derived from an EMBL/GenBank/DDBJ whole genome shotgun (WGS) entry which is preliminary data.</text>
</comment>
<comment type="subcellular location">
    <subcellularLocation>
        <location evidence="1">Membrane</location>
        <topology evidence="1">Multi-pass membrane protein</topology>
    </subcellularLocation>
</comment>
<feature type="domain" description="Major facilitator superfamily (MFS) profile" evidence="8">
    <location>
        <begin position="59"/>
        <end position="693"/>
    </location>
</feature>
<organism evidence="9 10">
    <name type="scientific">Dentipellis fragilis</name>
    <dbReference type="NCBI Taxonomy" id="205917"/>
    <lineage>
        <taxon>Eukaryota</taxon>
        <taxon>Fungi</taxon>
        <taxon>Dikarya</taxon>
        <taxon>Basidiomycota</taxon>
        <taxon>Agaricomycotina</taxon>
        <taxon>Agaricomycetes</taxon>
        <taxon>Russulales</taxon>
        <taxon>Hericiaceae</taxon>
        <taxon>Dentipellis</taxon>
    </lineage>
</organism>
<dbReference type="AlphaFoldDB" id="A0A4Y9YVQ2"/>
<feature type="region of interest" description="Disordered" evidence="6">
    <location>
        <begin position="296"/>
        <end position="331"/>
    </location>
</feature>
<keyword evidence="10" id="KW-1185">Reference proteome</keyword>
<feature type="transmembrane region" description="Helical" evidence="7">
    <location>
        <begin position="586"/>
        <end position="605"/>
    </location>
</feature>
<evidence type="ECO:0000256" key="4">
    <source>
        <dbReference type="ARBA" id="ARBA00022989"/>
    </source>
</evidence>
<feature type="compositionally biased region" description="Acidic residues" evidence="6">
    <location>
        <begin position="22"/>
        <end position="36"/>
    </location>
</feature>
<evidence type="ECO:0000256" key="6">
    <source>
        <dbReference type="SAM" id="MobiDB-lite"/>
    </source>
</evidence>
<keyword evidence="5 7" id="KW-0472">Membrane</keyword>
<dbReference type="PANTHER" id="PTHR23511:SF5">
    <property type="entry name" value="MAJOR FACILITATOR-TYPE TRANSPORTER HXNZ-RELATED"/>
    <property type="match status" value="1"/>
</dbReference>
<feature type="region of interest" description="Disordered" evidence="6">
    <location>
        <begin position="22"/>
        <end position="41"/>
    </location>
</feature>
<proteinExistence type="predicted"/>
<feature type="transmembrane region" description="Helical" evidence="7">
    <location>
        <begin position="59"/>
        <end position="81"/>
    </location>
</feature>
<dbReference type="InterPro" id="IPR005828">
    <property type="entry name" value="MFS_sugar_transport-like"/>
</dbReference>
<feature type="transmembrane region" description="Helical" evidence="7">
    <location>
        <begin position="611"/>
        <end position="632"/>
    </location>
</feature>
<dbReference type="Proteomes" id="UP000298327">
    <property type="component" value="Unassembled WGS sequence"/>
</dbReference>
<dbReference type="PROSITE" id="PS50850">
    <property type="entry name" value="MFS"/>
    <property type="match status" value="1"/>
</dbReference>
<feature type="region of interest" description="Disordered" evidence="6">
    <location>
        <begin position="356"/>
        <end position="377"/>
    </location>
</feature>
<dbReference type="EMBL" id="SEOQ01000305">
    <property type="protein sequence ID" value="TFY65820.1"/>
    <property type="molecule type" value="Genomic_DNA"/>
</dbReference>
<feature type="transmembrane region" description="Helical" evidence="7">
    <location>
        <begin position="181"/>
        <end position="205"/>
    </location>
</feature>
<reference evidence="9 10" key="1">
    <citation type="submission" date="2019-02" db="EMBL/GenBank/DDBJ databases">
        <title>Genome sequencing of the rare red list fungi Dentipellis fragilis.</title>
        <authorList>
            <person name="Buettner E."/>
            <person name="Kellner H."/>
        </authorList>
    </citation>
    <scope>NUCLEOTIDE SEQUENCE [LARGE SCALE GENOMIC DNA]</scope>
    <source>
        <strain evidence="9 10">DSM 105465</strain>
    </source>
</reference>
<evidence type="ECO:0000256" key="3">
    <source>
        <dbReference type="ARBA" id="ARBA00022692"/>
    </source>
</evidence>
<dbReference type="OrthoDB" id="4139357at2759"/>
<evidence type="ECO:0000256" key="7">
    <source>
        <dbReference type="SAM" id="Phobius"/>
    </source>
</evidence>
<dbReference type="Gene3D" id="1.20.1250.20">
    <property type="entry name" value="MFS general substrate transporter like domains"/>
    <property type="match status" value="2"/>
</dbReference>
<evidence type="ECO:0000256" key="5">
    <source>
        <dbReference type="ARBA" id="ARBA00023136"/>
    </source>
</evidence>
<keyword evidence="4 7" id="KW-1133">Transmembrane helix</keyword>
<evidence type="ECO:0000313" key="10">
    <source>
        <dbReference type="Proteomes" id="UP000298327"/>
    </source>
</evidence>
<accession>A0A4Y9YVQ2</accession>
<dbReference type="InterPro" id="IPR020846">
    <property type="entry name" value="MFS_dom"/>
</dbReference>
<feature type="region of interest" description="Disordered" evidence="6">
    <location>
        <begin position="419"/>
        <end position="441"/>
    </location>
</feature>
<gene>
    <name evidence="9" type="ORF">EVG20_g5269</name>
</gene>
<protein>
    <recommendedName>
        <fullName evidence="8">Major facilitator superfamily (MFS) profile domain-containing protein</fullName>
    </recommendedName>
</protein>
<evidence type="ECO:0000259" key="8">
    <source>
        <dbReference type="PROSITE" id="PS50850"/>
    </source>
</evidence>
<dbReference type="SUPFAM" id="SSF103473">
    <property type="entry name" value="MFS general substrate transporter"/>
    <property type="match status" value="1"/>
</dbReference>